<dbReference type="GO" id="GO:0000049">
    <property type="term" value="F:tRNA binding"/>
    <property type="evidence" value="ECO:0007669"/>
    <property type="project" value="UniProtKB-KW"/>
</dbReference>
<keyword evidence="3" id="KW-0004">4Fe-4S</keyword>
<dbReference type="Gene3D" id="3.80.30.20">
    <property type="entry name" value="tm_1862 like domain"/>
    <property type="match status" value="1"/>
</dbReference>
<evidence type="ECO:0000256" key="3">
    <source>
        <dbReference type="ARBA" id="ARBA00022485"/>
    </source>
</evidence>
<keyword evidence="12" id="KW-0012">Acyltransferase</keyword>
<dbReference type="InterPro" id="IPR058240">
    <property type="entry name" value="rSAM_sf"/>
</dbReference>
<dbReference type="PROSITE" id="PS51918">
    <property type="entry name" value="RADICAL_SAM"/>
    <property type="match status" value="1"/>
</dbReference>
<dbReference type="PANTHER" id="PTHR11135:SF2">
    <property type="entry name" value="ELONGATOR COMPLEX PROTEIN 3"/>
    <property type="match status" value="1"/>
</dbReference>
<comment type="pathway">
    <text evidence="1">tRNA modification.</text>
</comment>
<comment type="catalytic activity">
    <reaction evidence="14">
        <text>uridine(34) in tRNA + acetyl-CoA + S-adenosyl-L-methionine + H2O = 5-(carboxymethyl)uridine(34) in tRNA + 5'-deoxyadenosine + L-methionine + CoA + 2 H(+)</text>
        <dbReference type="Rhea" id="RHEA:61020"/>
        <dbReference type="Rhea" id="RHEA-COMP:10407"/>
        <dbReference type="Rhea" id="RHEA-COMP:11727"/>
        <dbReference type="ChEBI" id="CHEBI:15377"/>
        <dbReference type="ChEBI" id="CHEBI:15378"/>
        <dbReference type="ChEBI" id="CHEBI:17319"/>
        <dbReference type="ChEBI" id="CHEBI:57287"/>
        <dbReference type="ChEBI" id="CHEBI:57288"/>
        <dbReference type="ChEBI" id="CHEBI:57844"/>
        <dbReference type="ChEBI" id="CHEBI:59789"/>
        <dbReference type="ChEBI" id="CHEBI:65315"/>
        <dbReference type="ChEBI" id="CHEBI:74882"/>
        <dbReference type="EC" id="2.3.1.311"/>
    </reaction>
    <physiologicalReaction direction="left-to-right" evidence="14">
        <dbReference type="Rhea" id="RHEA:61021"/>
    </physiologicalReaction>
</comment>
<evidence type="ECO:0000256" key="2">
    <source>
        <dbReference type="ARBA" id="ARBA00005494"/>
    </source>
</evidence>
<keyword evidence="11 15" id="KW-0411">Iron-sulfur</keyword>
<evidence type="ECO:0000256" key="13">
    <source>
        <dbReference type="ARBA" id="ARBA00044771"/>
    </source>
</evidence>
<dbReference type="PATRIC" id="fig|1619036.3.peg.677"/>
<protein>
    <recommendedName>
        <fullName evidence="13">tRNA carboxymethyluridine synthase</fullName>
        <ecNumber evidence="13">2.3.1.311</ecNumber>
    </recommendedName>
</protein>
<dbReference type="InterPro" id="IPR016181">
    <property type="entry name" value="Acyl_CoA_acyltransferase"/>
</dbReference>
<dbReference type="GO" id="GO:0106261">
    <property type="term" value="F:tRNA uridine(34) acetyltransferase activity"/>
    <property type="evidence" value="ECO:0007669"/>
    <property type="project" value="UniProtKB-EC"/>
</dbReference>
<dbReference type="InterPro" id="IPR039661">
    <property type="entry name" value="ELP3"/>
</dbReference>
<evidence type="ECO:0000313" key="17">
    <source>
        <dbReference type="EMBL" id="KKQ39808.1"/>
    </source>
</evidence>
<dbReference type="InterPro" id="IPR007197">
    <property type="entry name" value="rSAM"/>
</dbReference>
<evidence type="ECO:0000256" key="11">
    <source>
        <dbReference type="ARBA" id="ARBA00023014"/>
    </source>
</evidence>
<name>A0A0G0H965_9BACT</name>
<comment type="similarity">
    <text evidence="2">Belongs to the ELP3 family.</text>
</comment>
<dbReference type="SUPFAM" id="SSF55729">
    <property type="entry name" value="Acyl-CoA N-acyltransferases (Nat)"/>
    <property type="match status" value="1"/>
</dbReference>
<accession>A0A0G0H965</accession>
<dbReference type="Proteomes" id="UP000034333">
    <property type="component" value="Unassembled WGS sequence"/>
</dbReference>
<keyword evidence="5 17" id="KW-0808">Transferase</keyword>
<evidence type="ECO:0000256" key="6">
    <source>
        <dbReference type="ARBA" id="ARBA00022691"/>
    </source>
</evidence>
<dbReference type="InterPro" id="IPR034687">
    <property type="entry name" value="ELP3-like"/>
</dbReference>
<dbReference type="Pfam" id="PF04055">
    <property type="entry name" value="Radical_SAM"/>
    <property type="match status" value="1"/>
</dbReference>
<evidence type="ECO:0000313" key="18">
    <source>
        <dbReference type="Proteomes" id="UP000034333"/>
    </source>
</evidence>
<keyword evidence="7" id="KW-0819">tRNA processing</keyword>
<dbReference type="PANTHER" id="PTHR11135">
    <property type="entry name" value="HISTONE ACETYLTRANSFERASE-RELATED"/>
    <property type="match status" value="1"/>
</dbReference>
<feature type="binding site" evidence="15">
    <location>
        <position position="92"/>
    </location>
    <ligand>
        <name>[4Fe-4S] cluster</name>
        <dbReference type="ChEBI" id="CHEBI:49883"/>
        <note>4Fe-4S-S-AdoMet</note>
    </ligand>
</feature>
<keyword evidence="10 15" id="KW-0408">Iron</keyword>
<proteinExistence type="inferred from homology"/>
<reference evidence="17 18" key="1">
    <citation type="journal article" date="2015" name="Nature">
        <title>rRNA introns, odd ribosomes, and small enigmatic genomes across a large radiation of phyla.</title>
        <authorList>
            <person name="Brown C.T."/>
            <person name="Hug L.A."/>
            <person name="Thomas B.C."/>
            <person name="Sharon I."/>
            <person name="Castelle C.J."/>
            <person name="Singh A."/>
            <person name="Wilkins M.J."/>
            <person name="Williams K.H."/>
            <person name="Banfield J.F."/>
        </authorList>
    </citation>
    <scope>NUCLEOTIDE SEQUENCE [LARGE SCALE GENOMIC DNA]</scope>
</reference>
<gene>
    <name evidence="17" type="ORF">US58_C0027G0004</name>
</gene>
<evidence type="ECO:0000256" key="14">
    <source>
        <dbReference type="ARBA" id="ARBA00047372"/>
    </source>
</evidence>
<dbReference type="InterPro" id="IPR006638">
    <property type="entry name" value="Elp3/MiaA/NifB-like_rSAM"/>
</dbReference>
<dbReference type="InterPro" id="IPR023404">
    <property type="entry name" value="rSAM_horseshoe"/>
</dbReference>
<dbReference type="EMBL" id="LBTN01000027">
    <property type="protein sequence ID" value="KKQ39808.1"/>
    <property type="molecule type" value="Genomic_DNA"/>
</dbReference>
<dbReference type="GO" id="GO:0046872">
    <property type="term" value="F:metal ion binding"/>
    <property type="evidence" value="ECO:0007669"/>
    <property type="project" value="UniProtKB-KW"/>
</dbReference>
<dbReference type="EC" id="2.3.1.311" evidence="13"/>
<dbReference type="Pfam" id="PF16199">
    <property type="entry name" value="Radical_SAM_C"/>
    <property type="match status" value="1"/>
</dbReference>
<sequence>MENIPEKIILDCIKKMPKDAESLNDLKRLILRNSKDRKSIPTVAILLKSYHKMVKSGKIKKSIQLEKLLTKRAVRTLSGVSIVTVLTKPFPCPGQCIYCPSDARMPKSYLADEPAAARALMLQFDPYEQVKRRIEALTANGHPTDKIELIVKGGTWNSYPIDYQYWFILRCFEACDGVRNKEKGIRNKKIEQIKKKLKKEQRKNETSKHRIVGLTLETRPDHINEQTIWQMREMGCTRIELGVQTTDEKILKAIKRGHDTAETKRATELLRNYGFKVDYHLMPQLPGATPAKDLKMLLSIFSDPGYKPDMIKIYPCTVIENSELYEWLQRGDYKTYSDRNLINILKKFKTQIPRYCRVSRLIRDIPAHHVKAGNITTNLRQVIQKEMAEEGLKCNCLRCREIGHQIDLEHKIKNVKLFTDKYKTNGGTEYFLSYEDSKRQAVFAFCRLRINNKNINPAPAIIRELHTYGQLLEIGTKNKQDSQHQGLGKKLVQEAEKIAKKNKSKSIAVISGVGVRSYYRKLGYKLHQTYMIKKLP</sequence>
<evidence type="ECO:0000256" key="7">
    <source>
        <dbReference type="ARBA" id="ARBA00022694"/>
    </source>
</evidence>
<dbReference type="AlphaFoldDB" id="A0A0G0H965"/>
<dbReference type="GO" id="GO:0005737">
    <property type="term" value="C:cytoplasm"/>
    <property type="evidence" value="ECO:0007669"/>
    <property type="project" value="TreeGrafter"/>
</dbReference>
<evidence type="ECO:0000256" key="4">
    <source>
        <dbReference type="ARBA" id="ARBA00022555"/>
    </source>
</evidence>
<organism evidence="17 18">
    <name type="scientific">Candidatus Magasanikbacteria bacterium GW2011_GWA2_37_8</name>
    <dbReference type="NCBI Taxonomy" id="1619036"/>
    <lineage>
        <taxon>Bacteria</taxon>
        <taxon>Candidatus Magasanikiibacteriota</taxon>
    </lineage>
</organism>
<evidence type="ECO:0000256" key="5">
    <source>
        <dbReference type="ARBA" id="ARBA00022679"/>
    </source>
</evidence>
<dbReference type="GO" id="GO:0051539">
    <property type="term" value="F:4 iron, 4 sulfur cluster binding"/>
    <property type="evidence" value="ECO:0007669"/>
    <property type="project" value="UniProtKB-KW"/>
</dbReference>
<feature type="domain" description="Radical SAM core" evidence="16">
    <location>
        <begin position="77"/>
        <end position="368"/>
    </location>
</feature>
<dbReference type="SUPFAM" id="SSF102114">
    <property type="entry name" value="Radical SAM enzymes"/>
    <property type="match status" value="1"/>
</dbReference>
<comment type="caution">
    <text evidence="17">The sequence shown here is derived from an EMBL/GenBank/DDBJ whole genome shotgun (WGS) entry which is preliminary data.</text>
</comment>
<feature type="binding site" evidence="15">
    <location>
        <position position="96"/>
    </location>
    <ligand>
        <name>[4Fe-4S] cluster</name>
        <dbReference type="ChEBI" id="CHEBI:49883"/>
        <note>4Fe-4S-S-AdoMet</note>
    </ligand>
</feature>
<dbReference type="GO" id="GO:0002926">
    <property type="term" value="P:tRNA wobble base 5-methoxycarbonylmethyl-2-thiouridinylation"/>
    <property type="evidence" value="ECO:0007669"/>
    <property type="project" value="TreeGrafter"/>
</dbReference>
<dbReference type="SFLD" id="SFLDS00029">
    <property type="entry name" value="Radical_SAM"/>
    <property type="match status" value="1"/>
</dbReference>
<dbReference type="SMART" id="SM00729">
    <property type="entry name" value="Elp3"/>
    <property type="match status" value="1"/>
</dbReference>
<dbReference type="PIRSF" id="PIRSF005669">
    <property type="entry name" value="Hist_AcTrfase_ELP3"/>
    <property type="match status" value="1"/>
</dbReference>
<keyword evidence="6" id="KW-0949">S-adenosyl-L-methionine</keyword>
<dbReference type="GO" id="GO:0033588">
    <property type="term" value="C:elongator holoenzyme complex"/>
    <property type="evidence" value="ECO:0007669"/>
    <property type="project" value="TreeGrafter"/>
</dbReference>
<comment type="cofactor">
    <cofactor evidence="15">
        <name>[4Fe-4S] cluster</name>
        <dbReference type="ChEBI" id="CHEBI:49883"/>
    </cofactor>
    <text evidence="15">Binds 1 [4Fe-4S] cluster. The cluster is coordinated with 3 cysteines and an exchangeable S-adenosyl-L-methionine.</text>
</comment>
<evidence type="ECO:0000259" key="16">
    <source>
        <dbReference type="PROSITE" id="PS51918"/>
    </source>
</evidence>
<dbReference type="Gene3D" id="3.40.630.30">
    <property type="match status" value="1"/>
</dbReference>
<evidence type="ECO:0000256" key="1">
    <source>
        <dbReference type="ARBA" id="ARBA00005217"/>
    </source>
</evidence>
<evidence type="ECO:0000256" key="15">
    <source>
        <dbReference type="PIRSR" id="PIRSR005669-1"/>
    </source>
</evidence>
<evidence type="ECO:0000256" key="8">
    <source>
        <dbReference type="ARBA" id="ARBA00022723"/>
    </source>
</evidence>
<evidence type="ECO:0000256" key="12">
    <source>
        <dbReference type="ARBA" id="ARBA00023315"/>
    </source>
</evidence>
<evidence type="ECO:0000256" key="10">
    <source>
        <dbReference type="ARBA" id="ARBA00023004"/>
    </source>
</evidence>
<keyword evidence="8 15" id="KW-0479">Metal-binding</keyword>
<dbReference type="InterPro" id="IPR032432">
    <property type="entry name" value="Radical_SAM_C"/>
</dbReference>
<feature type="binding site" evidence="15">
    <location>
        <position position="99"/>
    </location>
    <ligand>
        <name>[4Fe-4S] cluster</name>
        <dbReference type="ChEBI" id="CHEBI:49883"/>
        <note>4Fe-4S-S-AdoMet</note>
    </ligand>
</feature>
<dbReference type="NCBIfam" id="TIGR01211">
    <property type="entry name" value="ELP3"/>
    <property type="match status" value="1"/>
</dbReference>
<dbReference type="SFLD" id="SFLDG01086">
    <property type="entry name" value="elongater_protein-like"/>
    <property type="match status" value="1"/>
</dbReference>
<dbReference type="STRING" id="1619036.US58_C0027G0004"/>
<keyword evidence="4" id="KW-0820">tRNA-binding</keyword>
<keyword evidence="9" id="KW-0694">RNA-binding</keyword>
<dbReference type="SFLD" id="SFLDF00344">
    <property type="entry name" value="ELP3-like"/>
    <property type="match status" value="1"/>
</dbReference>
<evidence type="ECO:0000256" key="9">
    <source>
        <dbReference type="ARBA" id="ARBA00022884"/>
    </source>
</evidence>